<organism evidence="2">
    <name type="scientific">uncultured Caudovirales phage</name>
    <dbReference type="NCBI Taxonomy" id="2100421"/>
    <lineage>
        <taxon>Viruses</taxon>
        <taxon>Duplodnaviria</taxon>
        <taxon>Heunggongvirae</taxon>
        <taxon>Uroviricota</taxon>
        <taxon>Caudoviricetes</taxon>
        <taxon>Peduoviridae</taxon>
        <taxon>Maltschvirus</taxon>
        <taxon>Maltschvirus maltsch</taxon>
    </lineage>
</organism>
<feature type="compositionally biased region" description="Basic residues" evidence="1">
    <location>
        <begin position="1"/>
        <end position="47"/>
    </location>
</feature>
<proteinExistence type="predicted"/>
<name>A0A6J5Q6U6_9CAUD</name>
<accession>A0A6J5Q6U6</accession>
<evidence type="ECO:0000256" key="1">
    <source>
        <dbReference type="SAM" id="MobiDB-lite"/>
    </source>
</evidence>
<sequence length="202" mass="20966">MAAKKKAAKAKQKPKAKAASKAKPQAKKKAAAKKPATKAAPKRKAAPKIHPAIKDITFFPAVTIATPNEPDPEKPEISSDDYSKPGTFMPPVAYGLTGSVAALIESIGAKKGASRTPIRAKRTTLLSGIQSAKAGEVPPPLSITSKANGSYAAHATKLYELAKTGDIDAIKAAALPMGMNTYAKALRGYRTALETFLTTAGA</sequence>
<protein>
    <submittedName>
        <fullName evidence="2">Uncharacterized protein</fullName>
    </submittedName>
</protein>
<reference evidence="2" key="1">
    <citation type="submission" date="2020-05" db="EMBL/GenBank/DDBJ databases">
        <authorList>
            <person name="Chiriac C."/>
            <person name="Salcher M."/>
            <person name="Ghai R."/>
            <person name="Kavagutti S V."/>
        </authorList>
    </citation>
    <scope>NUCLEOTIDE SEQUENCE</scope>
</reference>
<feature type="region of interest" description="Disordered" evidence="1">
    <location>
        <begin position="1"/>
        <end position="52"/>
    </location>
</feature>
<evidence type="ECO:0000313" key="2">
    <source>
        <dbReference type="EMBL" id="CAB4180019.1"/>
    </source>
</evidence>
<dbReference type="EMBL" id="LR796994">
    <property type="protein sequence ID" value="CAB4180019.1"/>
    <property type="molecule type" value="Genomic_DNA"/>
</dbReference>
<gene>
    <name evidence="2" type="ORF">UFOVP1040_24</name>
</gene>